<evidence type="ECO:0000313" key="3">
    <source>
        <dbReference type="Proteomes" id="UP001458880"/>
    </source>
</evidence>
<evidence type="ECO:0000313" key="2">
    <source>
        <dbReference type="EMBL" id="KAK9685256.1"/>
    </source>
</evidence>
<proteinExistence type="predicted"/>
<keyword evidence="3" id="KW-1185">Reference proteome</keyword>
<reference evidence="2 3" key="1">
    <citation type="journal article" date="2024" name="BMC Genomics">
        <title>De novo assembly and annotation of Popillia japonica's genome with initial clues to its potential as an invasive pest.</title>
        <authorList>
            <person name="Cucini C."/>
            <person name="Boschi S."/>
            <person name="Funari R."/>
            <person name="Cardaioli E."/>
            <person name="Iannotti N."/>
            <person name="Marturano G."/>
            <person name="Paoli F."/>
            <person name="Bruttini M."/>
            <person name="Carapelli A."/>
            <person name="Frati F."/>
            <person name="Nardi F."/>
        </authorList>
    </citation>
    <scope>NUCLEOTIDE SEQUENCE [LARGE SCALE GENOMIC DNA]</scope>
    <source>
        <strain evidence="2">DMR45628</strain>
    </source>
</reference>
<feature type="compositionally biased region" description="Basic and acidic residues" evidence="1">
    <location>
        <begin position="146"/>
        <end position="163"/>
    </location>
</feature>
<dbReference type="AlphaFoldDB" id="A0AAW1I8P9"/>
<name>A0AAW1I8P9_POPJA</name>
<dbReference type="Proteomes" id="UP001458880">
    <property type="component" value="Unassembled WGS sequence"/>
</dbReference>
<dbReference type="EMBL" id="JASPKY010000792">
    <property type="protein sequence ID" value="KAK9685256.1"/>
    <property type="molecule type" value="Genomic_DNA"/>
</dbReference>
<sequence>MHIIYNELGSSALIENVDDTVENEQSVLPIDDTIDAVQPLATAASNIENVVVEYEDNEKEIPRDRHVHKQQHEHEQILENSSSNTNTNCPIYVSPKDLMPVPTLKKKVGCRDGKPGKAALITSSPYLTVLETSINTNKKLKARRNLAKDNKTKNKNSVVRDIDEAGPSDLTVSKRQQRKRLPSSSSDESNEGFELQDSSDDPPIKVPTKSPEVDAACMFCH</sequence>
<protein>
    <submittedName>
        <fullName evidence="2">Uncharacterized protein</fullName>
    </submittedName>
</protein>
<feature type="region of interest" description="Disordered" evidence="1">
    <location>
        <begin position="146"/>
        <end position="212"/>
    </location>
</feature>
<comment type="caution">
    <text evidence="2">The sequence shown here is derived from an EMBL/GenBank/DDBJ whole genome shotgun (WGS) entry which is preliminary data.</text>
</comment>
<evidence type="ECO:0000256" key="1">
    <source>
        <dbReference type="SAM" id="MobiDB-lite"/>
    </source>
</evidence>
<gene>
    <name evidence="2" type="ORF">QE152_g38173</name>
</gene>
<accession>A0AAW1I8P9</accession>
<organism evidence="2 3">
    <name type="scientific">Popillia japonica</name>
    <name type="common">Japanese beetle</name>
    <dbReference type="NCBI Taxonomy" id="7064"/>
    <lineage>
        <taxon>Eukaryota</taxon>
        <taxon>Metazoa</taxon>
        <taxon>Ecdysozoa</taxon>
        <taxon>Arthropoda</taxon>
        <taxon>Hexapoda</taxon>
        <taxon>Insecta</taxon>
        <taxon>Pterygota</taxon>
        <taxon>Neoptera</taxon>
        <taxon>Endopterygota</taxon>
        <taxon>Coleoptera</taxon>
        <taxon>Polyphaga</taxon>
        <taxon>Scarabaeiformia</taxon>
        <taxon>Scarabaeidae</taxon>
        <taxon>Rutelinae</taxon>
        <taxon>Popillia</taxon>
    </lineage>
</organism>